<dbReference type="SMART" id="SM00829">
    <property type="entry name" value="PKS_ER"/>
    <property type="match status" value="1"/>
</dbReference>
<comment type="caution">
    <text evidence="2">The sequence shown here is derived from an EMBL/GenBank/DDBJ whole genome shotgun (WGS) entry which is preliminary data.</text>
</comment>
<dbReference type="AlphaFoldDB" id="A0A1Q4HYX8"/>
<protein>
    <recommendedName>
        <fullName evidence="1">Enoyl reductase (ER) domain-containing protein</fullName>
    </recommendedName>
</protein>
<dbReference type="PANTHER" id="PTHR43482:SF1">
    <property type="entry name" value="PROTEIN AST1-RELATED"/>
    <property type="match status" value="1"/>
</dbReference>
<dbReference type="RefSeq" id="WP_073872601.1">
    <property type="nucleotide sequence ID" value="NZ_MPNT01000004.1"/>
</dbReference>
<dbReference type="Pfam" id="PF08240">
    <property type="entry name" value="ADH_N"/>
    <property type="match status" value="1"/>
</dbReference>
<dbReference type="Gene3D" id="3.90.180.10">
    <property type="entry name" value="Medium-chain alcohol dehydrogenases, catalytic domain"/>
    <property type="match status" value="2"/>
</dbReference>
<keyword evidence="3" id="KW-1185">Reference proteome</keyword>
<dbReference type="InterPro" id="IPR020843">
    <property type="entry name" value="ER"/>
</dbReference>
<dbReference type="OrthoDB" id="3727682at2"/>
<dbReference type="STRING" id="53378.BRW65_06665"/>
<dbReference type="Proteomes" id="UP000186438">
    <property type="component" value="Unassembled WGS sequence"/>
</dbReference>
<sequence length="244" mass="25915">MKAIRLHTDGLRLDEIARPEPRPDEVLVRVHAAAITRDELTWSTDRLPAIPSYELCGVVESTGEEVIALTPFDRDGVAAEWAAVPKSLLAPKPSALSREQAAALPMPGLTAWQALVVHGKVTAGQRVLITGVHGGVGHIAAQLARHLGAVLVDEGEDCDVLFDTTGGEALARSAERAGRIVTIAAETPGAQYFVVEPNGAQLAALPDLQPQVDTVFPLDQFEEAFARTAQRGKKGKVVLCVAET</sequence>
<reference evidence="2 3" key="1">
    <citation type="submission" date="2016-11" db="EMBL/GenBank/DDBJ databases">
        <title>Genome sequences of unsequenced Mycobacteria.</title>
        <authorList>
            <person name="Greninger A.L."/>
            <person name="Fang F."/>
            <person name="Jerome K.R."/>
        </authorList>
    </citation>
    <scope>NUCLEOTIDE SEQUENCE [LARGE SCALE GENOMIC DNA]</scope>
    <source>
        <strain evidence="2 3">M11</strain>
    </source>
</reference>
<gene>
    <name evidence="2" type="ORF">BRW65_06665</name>
</gene>
<dbReference type="InterPro" id="IPR011032">
    <property type="entry name" value="GroES-like_sf"/>
</dbReference>
<dbReference type="Gene3D" id="3.40.50.720">
    <property type="entry name" value="NAD(P)-binding Rossmann-like Domain"/>
    <property type="match status" value="2"/>
</dbReference>
<evidence type="ECO:0000313" key="3">
    <source>
        <dbReference type="Proteomes" id="UP000186438"/>
    </source>
</evidence>
<dbReference type="InterPro" id="IPR013154">
    <property type="entry name" value="ADH-like_N"/>
</dbReference>
<organism evidence="2 3">
    <name type="scientific">Mycobacterium paraffinicum</name>
    <dbReference type="NCBI Taxonomy" id="53378"/>
    <lineage>
        <taxon>Bacteria</taxon>
        <taxon>Bacillati</taxon>
        <taxon>Actinomycetota</taxon>
        <taxon>Actinomycetes</taxon>
        <taxon>Mycobacteriales</taxon>
        <taxon>Mycobacteriaceae</taxon>
        <taxon>Mycobacterium</taxon>
    </lineage>
</organism>
<dbReference type="InterPro" id="IPR036291">
    <property type="entry name" value="NAD(P)-bd_dom_sf"/>
</dbReference>
<feature type="domain" description="Enoyl reductase (ER)" evidence="1">
    <location>
        <begin position="7"/>
        <end position="239"/>
    </location>
</feature>
<name>A0A1Q4HYX8_9MYCO</name>
<dbReference type="EMBL" id="MPNT01000004">
    <property type="protein sequence ID" value="OJZ74895.1"/>
    <property type="molecule type" value="Genomic_DNA"/>
</dbReference>
<accession>A0A1Q4HYX8</accession>
<dbReference type="InterPro" id="IPR052585">
    <property type="entry name" value="Lipid_raft_assoc_Zn_ADH"/>
</dbReference>
<evidence type="ECO:0000313" key="2">
    <source>
        <dbReference type="EMBL" id="OJZ74895.1"/>
    </source>
</evidence>
<proteinExistence type="predicted"/>
<dbReference type="SUPFAM" id="SSF51735">
    <property type="entry name" value="NAD(P)-binding Rossmann-fold domains"/>
    <property type="match status" value="1"/>
</dbReference>
<dbReference type="CDD" id="cd05289">
    <property type="entry name" value="MDR_like_2"/>
    <property type="match status" value="1"/>
</dbReference>
<evidence type="ECO:0000259" key="1">
    <source>
        <dbReference type="SMART" id="SM00829"/>
    </source>
</evidence>
<dbReference type="PANTHER" id="PTHR43482">
    <property type="entry name" value="PROTEIN AST1-RELATED"/>
    <property type="match status" value="1"/>
</dbReference>
<dbReference type="Pfam" id="PF13602">
    <property type="entry name" value="ADH_zinc_N_2"/>
    <property type="match status" value="1"/>
</dbReference>
<dbReference type="GO" id="GO:0016491">
    <property type="term" value="F:oxidoreductase activity"/>
    <property type="evidence" value="ECO:0007669"/>
    <property type="project" value="InterPro"/>
</dbReference>
<dbReference type="SUPFAM" id="SSF50129">
    <property type="entry name" value="GroES-like"/>
    <property type="match status" value="1"/>
</dbReference>